<evidence type="ECO:0000259" key="4">
    <source>
        <dbReference type="PROSITE" id="PS51473"/>
    </source>
</evidence>
<comment type="caution">
    <text evidence="5">The sequence shown here is derived from an EMBL/GenBank/DDBJ whole genome shotgun (WGS) entry which is preliminary data.</text>
</comment>
<proteinExistence type="predicted"/>
<evidence type="ECO:0000256" key="2">
    <source>
        <dbReference type="ARBA" id="ARBA00022737"/>
    </source>
</evidence>
<keyword evidence="1 3" id="KW-0732">Signal</keyword>
<name>A0A2P6Q324_ROSCH</name>
<evidence type="ECO:0000256" key="1">
    <source>
        <dbReference type="ARBA" id="ARBA00022729"/>
    </source>
</evidence>
<dbReference type="PANTHER" id="PTHR32099:SF71">
    <property type="entry name" value="CYSTEINE-RICH REPEAT SECRETORY PROTEIN 7"/>
    <property type="match status" value="1"/>
</dbReference>
<dbReference type="PANTHER" id="PTHR32099">
    <property type="entry name" value="CYSTEINE-RICH REPEAT SECRETORY PROTEIN"/>
    <property type="match status" value="1"/>
</dbReference>
<keyword evidence="2" id="KW-0677">Repeat</keyword>
<dbReference type="Pfam" id="PF01657">
    <property type="entry name" value="Stress-antifung"/>
    <property type="match status" value="2"/>
</dbReference>
<dbReference type="InterPro" id="IPR038408">
    <property type="entry name" value="GNK2_sf"/>
</dbReference>
<feature type="domain" description="Gnk2-homologous" evidence="4">
    <location>
        <begin position="39"/>
        <end position="141"/>
    </location>
</feature>
<dbReference type="AlphaFoldDB" id="A0A2P6Q324"/>
<evidence type="ECO:0000313" key="5">
    <source>
        <dbReference type="EMBL" id="PRQ28554.1"/>
    </source>
</evidence>
<accession>A0A2P6Q324</accession>
<dbReference type="EMBL" id="PDCK01000043">
    <property type="protein sequence ID" value="PRQ28554.1"/>
    <property type="molecule type" value="Genomic_DNA"/>
</dbReference>
<dbReference type="PROSITE" id="PS51473">
    <property type="entry name" value="GNK2"/>
    <property type="match status" value="2"/>
</dbReference>
<keyword evidence="6" id="KW-1185">Reference proteome</keyword>
<feature type="domain" description="Gnk2-homologous" evidence="4">
    <location>
        <begin position="147"/>
        <end position="261"/>
    </location>
</feature>
<protein>
    <submittedName>
        <fullName evidence="5">Putative Gnk2-like domain-containing protein</fullName>
    </submittedName>
</protein>
<evidence type="ECO:0000313" key="6">
    <source>
        <dbReference type="Proteomes" id="UP000238479"/>
    </source>
</evidence>
<dbReference type="CDD" id="cd23509">
    <property type="entry name" value="Gnk2-like"/>
    <property type="match status" value="2"/>
</dbReference>
<feature type="chain" id="PRO_5015152992" evidence="3">
    <location>
        <begin position="30"/>
        <end position="277"/>
    </location>
</feature>
<dbReference type="OMA" id="YIHHYCS"/>
<dbReference type="Proteomes" id="UP000238479">
    <property type="component" value="Chromosome 5"/>
</dbReference>
<dbReference type="Gramene" id="PRQ28554">
    <property type="protein sequence ID" value="PRQ28554"/>
    <property type="gene ID" value="RchiOBHm_Chr5g0004281"/>
</dbReference>
<organism evidence="5 6">
    <name type="scientific">Rosa chinensis</name>
    <name type="common">China rose</name>
    <dbReference type="NCBI Taxonomy" id="74649"/>
    <lineage>
        <taxon>Eukaryota</taxon>
        <taxon>Viridiplantae</taxon>
        <taxon>Streptophyta</taxon>
        <taxon>Embryophyta</taxon>
        <taxon>Tracheophyta</taxon>
        <taxon>Spermatophyta</taxon>
        <taxon>Magnoliopsida</taxon>
        <taxon>eudicotyledons</taxon>
        <taxon>Gunneridae</taxon>
        <taxon>Pentapetalae</taxon>
        <taxon>rosids</taxon>
        <taxon>fabids</taxon>
        <taxon>Rosales</taxon>
        <taxon>Rosaceae</taxon>
        <taxon>Rosoideae</taxon>
        <taxon>Rosoideae incertae sedis</taxon>
        <taxon>Rosa</taxon>
    </lineage>
</organism>
<dbReference type="STRING" id="74649.A0A2P6Q324"/>
<evidence type="ECO:0000256" key="3">
    <source>
        <dbReference type="SAM" id="SignalP"/>
    </source>
</evidence>
<sequence length="277" mass="31178">MSILLHHSQTTSLIILLSSFFSLLKFVSCDSNSQNHPLHYIHHYCSQEYNLTDNPGFHDNVDILLSDLTSKSSGSSFYNSTAGDDHEKVYALYLCRGDISSQVCHNCIDHAAQTLRENCTDFQDTTAYYEECMLRYSNHSIFATEQELPFRFWCSVKKVSDNATSDFNQRLTKLMGWLVDNAAFGNTTPIHFSTGEANTKTGDNGTSWLYGLMQCTPDITGSDCQKCLKAAIGSYQEFCAERMWAMILAPSCQLRYNTSPFMKTEKPAMPKSSTDGK</sequence>
<dbReference type="Gene3D" id="3.30.430.20">
    <property type="entry name" value="Gnk2 domain, C-X8-C-X2-C motif"/>
    <property type="match status" value="2"/>
</dbReference>
<dbReference type="InterPro" id="IPR002902">
    <property type="entry name" value="GNK2"/>
</dbReference>
<reference evidence="5 6" key="1">
    <citation type="journal article" date="2018" name="Nat. Genet.">
        <title>The Rosa genome provides new insights in the design of modern roses.</title>
        <authorList>
            <person name="Bendahmane M."/>
        </authorList>
    </citation>
    <scope>NUCLEOTIDE SEQUENCE [LARGE SCALE GENOMIC DNA]</scope>
    <source>
        <strain evidence="6">cv. Old Blush</strain>
    </source>
</reference>
<feature type="signal peptide" evidence="3">
    <location>
        <begin position="1"/>
        <end position="29"/>
    </location>
</feature>
<gene>
    <name evidence="5" type="ORF">RchiOBHm_Chr5g0004281</name>
</gene>